<keyword evidence="2" id="KW-0285">Flavoprotein</keyword>
<dbReference type="InterPro" id="IPR033856">
    <property type="entry name" value="Trp_halogen"/>
</dbReference>
<evidence type="ECO:0000313" key="4">
    <source>
        <dbReference type="Proteomes" id="UP000515297"/>
    </source>
</evidence>
<dbReference type="AlphaFoldDB" id="A0A7G6W187"/>
<dbReference type="PIRSF" id="PIRSF011396">
    <property type="entry name" value="Trp_halogenase"/>
    <property type="match status" value="1"/>
</dbReference>
<accession>A0A7G6W187</accession>
<geneLocation type="plasmid" evidence="3 4">
    <name>plas2</name>
</geneLocation>
<dbReference type="EMBL" id="CP060054">
    <property type="protein sequence ID" value="QNE07752.1"/>
    <property type="molecule type" value="Genomic_DNA"/>
</dbReference>
<feature type="binding site" evidence="2">
    <location>
        <position position="345"/>
    </location>
    <ligand>
        <name>FAD</name>
        <dbReference type="ChEBI" id="CHEBI:57692"/>
    </ligand>
</feature>
<organism evidence="3 4">
    <name type="scientific">Croceicoccus marinus</name>
    <dbReference type="NCBI Taxonomy" id="450378"/>
    <lineage>
        <taxon>Bacteria</taxon>
        <taxon>Pseudomonadati</taxon>
        <taxon>Pseudomonadota</taxon>
        <taxon>Alphaproteobacteria</taxon>
        <taxon>Sphingomonadales</taxon>
        <taxon>Erythrobacteraceae</taxon>
        <taxon>Croceicoccus</taxon>
    </lineage>
</organism>
<feature type="binding site" evidence="2">
    <location>
        <position position="332"/>
    </location>
    <ligand>
        <name>FAD</name>
        <dbReference type="ChEBI" id="CHEBI:57692"/>
    </ligand>
</feature>
<gene>
    <name evidence="3" type="ORF">H4O24_20265</name>
</gene>
<feature type="binding site" evidence="2">
    <location>
        <begin position="13"/>
        <end position="16"/>
    </location>
    <ligand>
        <name>FAD</name>
        <dbReference type="ChEBI" id="CHEBI:57692"/>
    </ligand>
</feature>
<sequence>MGGAMHHFVIVGGGTAGWMAAAALARFLPPGRSVALVESDAIGTVGVGEATIPQIRLFNQSLGIDDAELIRQTQGTIKLGIEFSGWSRHGSTYLHAFGTLGRPLGLVPFHHYWLRGRADDPASGLWDYSTAALAARANRFAPDTGRPDLPTGLAWAFQFDAALYAAFLRRHAEERGVRRVEGRVADVLRDAASGHISAVRMDDGREIAGAFFIDCTGFASLLLGQALDVPFDDWSRWLPCDRALAVPCAGAAPLTPYTRATARGAGWQWRIPLQHRTGNGLVYSSAHLADDAAADTLLANLDGAPLADPRPLRFRAGRRRQAWAGNCVALGLAAGFLEPLESTSIHLIQSGIARLLQLLPADTPAPPPLIAEFNRQTEREWQAVRDFLILHYHANDRPEPFWAERRATPLPDRLQHRIDLFRATGRIAHDPHDLFTEVAWLQVMIGQGIVPEAHHPLADGPAPADLAEFLSLARRHAAAPVGRMPDHHAFLTGLETPTA</sequence>
<dbReference type="InterPro" id="IPR050816">
    <property type="entry name" value="Flavin-dep_Halogenase_NPB"/>
</dbReference>
<dbReference type="SUPFAM" id="SSF51905">
    <property type="entry name" value="FAD/NAD(P)-binding domain"/>
    <property type="match status" value="1"/>
</dbReference>
<dbReference type="Gene3D" id="3.50.50.60">
    <property type="entry name" value="FAD/NAD(P)-binding domain"/>
    <property type="match status" value="1"/>
</dbReference>
<reference evidence="3 4" key="1">
    <citation type="submission" date="2020-08" db="EMBL/GenBank/DDBJ databases">
        <authorList>
            <person name="Liu G."/>
            <person name="Sun C."/>
        </authorList>
    </citation>
    <scope>NUCLEOTIDE SEQUENCE [LARGE SCALE GENOMIC DNA]</scope>
    <source>
        <strain evidence="3 4">OT19</strain>
        <plasmid evidence="3 4">plas2</plasmid>
    </source>
</reference>
<dbReference type="GO" id="GO:0004497">
    <property type="term" value="F:monooxygenase activity"/>
    <property type="evidence" value="ECO:0007669"/>
    <property type="project" value="InterPro"/>
</dbReference>
<feature type="binding site" evidence="2">
    <location>
        <position position="184"/>
    </location>
    <ligand>
        <name>FAD</name>
        <dbReference type="ChEBI" id="CHEBI:57692"/>
    </ligand>
</feature>
<proteinExistence type="predicted"/>
<dbReference type="InterPro" id="IPR036188">
    <property type="entry name" value="FAD/NAD-bd_sf"/>
</dbReference>
<keyword evidence="2" id="KW-0274">FAD</keyword>
<name>A0A7G6W187_9SPHN</name>
<keyword evidence="2" id="KW-0547">Nucleotide-binding</keyword>
<dbReference type="Pfam" id="PF04820">
    <property type="entry name" value="Trp_halogenase"/>
    <property type="match status" value="1"/>
</dbReference>
<protein>
    <submittedName>
        <fullName evidence="3">Tryptophan 7-halogenase</fullName>
    </submittedName>
</protein>
<dbReference type="PANTHER" id="PTHR43747:SF4">
    <property type="entry name" value="FLAVIN-DEPENDENT TRYPTOPHAN HALOGENASE"/>
    <property type="match status" value="1"/>
</dbReference>
<evidence type="ECO:0000256" key="1">
    <source>
        <dbReference type="PIRSR" id="PIRSR011396-1"/>
    </source>
</evidence>
<dbReference type="Proteomes" id="UP000515297">
    <property type="component" value="Plasmid plas2"/>
</dbReference>
<evidence type="ECO:0000256" key="2">
    <source>
        <dbReference type="PIRSR" id="PIRSR011396-2"/>
    </source>
</evidence>
<keyword evidence="3" id="KW-0614">Plasmid</keyword>
<feature type="binding site" evidence="2">
    <location>
        <position position="341"/>
    </location>
    <ligand>
        <name>L-tryptophan</name>
        <dbReference type="ChEBI" id="CHEBI:57912"/>
    </ligand>
</feature>
<dbReference type="GO" id="GO:0000166">
    <property type="term" value="F:nucleotide binding"/>
    <property type="evidence" value="ECO:0007669"/>
    <property type="project" value="UniProtKB-KW"/>
</dbReference>
<dbReference type="InterPro" id="IPR006905">
    <property type="entry name" value="Flavin_halogenase"/>
</dbReference>
<feature type="binding site" evidence="2">
    <location>
        <position position="78"/>
    </location>
    <ligand>
        <name>7-chloro-L-tryptophan</name>
        <dbReference type="ChEBI" id="CHEBI:58713"/>
    </ligand>
</feature>
<feature type="active site" evidence="1">
    <location>
        <position position="78"/>
    </location>
</feature>
<dbReference type="PANTHER" id="PTHR43747">
    <property type="entry name" value="FAD-BINDING PROTEIN"/>
    <property type="match status" value="1"/>
</dbReference>
<evidence type="ECO:0000313" key="3">
    <source>
        <dbReference type="EMBL" id="QNE07752.1"/>
    </source>
</evidence>